<feature type="compositionally biased region" description="Low complexity" evidence="25">
    <location>
        <begin position="1092"/>
        <end position="1102"/>
    </location>
</feature>
<keyword evidence="29" id="KW-1185">Reference proteome</keyword>
<evidence type="ECO:0000256" key="20">
    <source>
        <dbReference type="ARBA" id="ARBA00036634"/>
    </source>
</evidence>
<evidence type="ECO:0000256" key="13">
    <source>
        <dbReference type="ARBA" id="ARBA00023180"/>
    </source>
</evidence>
<keyword evidence="13" id="KW-0325">Glycoprotein</keyword>
<evidence type="ECO:0000256" key="22">
    <source>
        <dbReference type="PIRSR" id="PIRSR601508-2"/>
    </source>
</evidence>
<gene>
    <name evidence="28" type="primary">LOC121845900</name>
</gene>
<evidence type="ECO:0000256" key="21">
    <source>
        <dbReference type="PIRSR" id="PIRSR601508-1"/>
    </source>
</evidence>
<dbReference type="Pfam" id="PF10613">
    <property type="entry name" value="Lig_chan-Glu_bd"/>
    <property type="match status" value="1"/>
</dbReference>
<feature type="transmembrane region" description="Helical" evidence="24">
    <location>
        <begin position="690"/>
        <end position="712"/>
    </location>
</feature>
<dbReference type="CDD" id="cd13718">
    <property type="entry name" value="PBP2_iGluR_NMDA_Nr2"/>
    <property type="match status" value="1"/>
</dbReference>
<evidence type="ECO:0000256" key="6">
    <source>
        <dbReference type="ARBA" id="ARBA00022842"/>
    </source>
</evidence>
<comment type="catalytic activity">
    <reaction evidence="20">
        <text>Ca(2+)(in) = Ca(2+)(out)</text>
        <dbReference type="Rhea" id="RHEA:29671"/>
        <dbReference type="ChEBI" id="CHEBI:29108"/>
    </reaction>
</comment>
<feature type="compositionally biased region" description="Low complexity" evidence="25">
    <location>
        <begin position="1214"/>
        <end position="1223"/>
    </location>
</feature>
<comment type="subcellular location">
    <subcellularLocation>
        <location evidence="17 24">Postsynaptic cell membrane</location>
        <topology evidence="17 24">Multi-pass membrane protein</topology>
    </subcellularLocation>
</comment>
<dbReference type="InterPro" id="IPR015683">
    <property type="entry name" value="Ionotropic_Glu_rcpt"/>
</dbReference>
<evidence type="ECO:0000256" key="16">
    <source>
        <dbReference type="ARBA" id="ARBA00023303"/>
    </source>
</evidence>
<evidence type="ECO:0000259" key="27">
    <source>
        <dbReference type="SMART" id="SM00918"/>
    </source>
</evidence>
<feature type="binding site" evidence="21">
    <location>
        <position position="750"/>
    </location>
    <ligand>
        <name>L-glutamate</name>
        <dbReference type="ChEBI" id="CHEBI:29985"/>
    </ligand>
</feature>
<evidence type="ECO:0000256" key="2">
    <source>
        <dbReference type="ARBA" id="ARBA00022475"/>
    </source>
</evidence>
<evidence type="ECO:0000313" key="28">
    <source>
        <dbReference type="Ensembl" id="ENSOTSP00005153119.1"/>
    </source>
</evidence>
<dbReference type="InterPro" id="IPR018884">
    <property type="entry name" value="NMDAR2_C"/>
</dbReference>
<dbReference type="SMART" id="SM00079">
    <property type="entry name" value="PBPe"/>
    <property type="match status" value="1"/>
</dbReference>
<evidence type="ECO:0000256" key="14">
    <source>
        <dbReference type="ARBA" id="ARBA00023257"/>
    </source>
</evidence>
<feature type="compositionally biased region" description="Basic and acidic residues" evidence="25">
    <location>
        <begin position="1112"/>
        <end position="1121"/>
    </location>
</feature>
<feature type="binding site" evidence="21">
    <location>
        <position position="751"/>
    </location>
    <ligand>
        <name>L-glutamate</name>
        <dbReference type="ChEBI" id="CHEBI:29985"/>
    </ligand>
</feature>
<dbReference type="InterPro" id="IPR001828">
    <property type="entry name" value="ANF_lig-bd_rcpt"/>
</dbReference>
<feature type="domain" description="Ionotropic glutamate receptor L-glutamate and glycine-binding" evidence="27">
    <location>
        <begin position="504"/>
        <end position="563"/>
    </location>
</feature>
<evidence type="ECO:0000256" key="17">
    <source>
        <dbReference type="ARBA" id="ARBA00034104"/>
    </source>
</evidence>
<dbReference type="Pfam" id="PF00060">
    <property type="entry name" value="Lig_chan"/>
    <property type="match status" value="1"/>
</dbReference>
<feature type="compositionally biased region" description="Polar residues" evidence="25">
    <location>
        <begin position="1297"/>
        <end position="1312"/>
    </location>
</feature>
<reference evidence="29" key="1">
    <citation type="journal article" date="2018" name="PLoS ONE">
        <title>Chinook salmon (Oncorhynchus tshawytscha) genome and transcriptome.</title>
        <authorList>
            <person name="Christensen K.A."/>
            <person name="Leong J.S."/>
            <person name="Sakhrani D."/>
            <person name="Biagi C.A."/>
            <person name="Minkley D.R."/>
            <person name="Withler R.E."/>
            <person name="Rondeau E.B."/>
            <person name="Koop B.F."/>
            <person name="Devlin R.H."/>
        </authorList>
    </citation>
    <scope>NUCLEOTIDE SEQUENCE [LARGE SCALE GENOMIC DNA]</scope>
</reference>
<keyword evidence="7 24" id="KW-1133">Transmembrane helix</keyword>
<evidence type="ECO:0000256" key="3">
    <source>
        <dbReference type="ARBA" id="ARBA00022692"/>
    </source>
</evidence>
<feature type="site" description="Crucial to convey clamshell closure to channel opening" evidence="22">
    <location>
        <position position="723"/>
    </location>
</feature>
<feature type="transmembrane region" description="Helical" evidence="24">
    <location>
        <begin position="881"/>
        <end position="904"/>
    </location>
</feature>
<evidence type="ECO:0000256" key="11">
    <source>
        <dbReference type="ARBA" id="ARBA00023157"/>
    </source>
</evidence>
<name>A0AAZ3SJ86_ONCTS</name>
<dbReference type="GO" id="GO:0045211">
    <property type="term" value="C:postsynaptic membrane"/>
    <property type="evidence" value="ECO:0007669"/>
    <property type="project" value="UniProtKB-SubCell"/>
</dbReference>
<keyword evidence="1 24" id="KW-0813">Transport</keyword>
<evidence type="ECO:0000256" key="23">
    <source>
        <dbReference type="PIRSR" id="PIRSR601508-3"/>
    </source>
</evidence>
<feature type="region of interest" description="Disordered" evidence="25">
    <location>
        <begin position="1142"/>
        <end position="1164"/>
    </location>
</feature>
<dbReference type="Gene3D" id="3.40.190.10">
    <property type="entry name" value="Periplasmic binding protein-like II"/>
    <property type="match status" value="3"/>
</dbReference>
<accession>A0AAZ3SJ86</accession>
<dbReference type="FunFam" id="3.40.190.10:FF:000038">
    <property type="entry name" value="Putative glutamate receptor ionotropic NMDA 2B"/>
    <property type="match status" value="1"/>
</dbReference>
<feature type="region of interest" description="Disordered" evidence="25">
    <location>
        <begin position="1108"/>
        <end position="1127"/>
    </location>
</feature>
<evidence type="ECO:0000256" key="9">
    <source>
        <dbReference type="ARBA" id="ARBA00023065"/>
    </source>
</evidence>
<evidence type="ECO:0000256" key="24">
    <source>
        <dbReference type="RuleBase" id="RU367118"/>
    </source>
</evidence>
<keyword evidence="9 24" id="KW-0406">Ion transport</keyword>
<dbReference type="InterPro" id="IPR028082">
    <property type="entry name" value="Peripla_BP_I"/>
</dbReference>
<feature type="site" description="Interaction with the cone snail toxin Con-ikot-ikot" evidence="22">
    <location>
        <position position="756"/>
    </location>
</feature>
<dbReference type="GO" id="GO:0004972">
    <property type="term" value="F:NMDA glutamate receptor activity"/>
    <property type="evidence" value="ECO:0007669"/>
    <property type="project" value="UniProtKB-ARBA"/>
</dbReference>
<dbReference type="InterPro" id="IPR001320">
    <property type="entry name" value="Iontro_rcpt_C"/>
</dbReference>
<feature type="binding site" evidence="21">
    <location>
        <position position="792"/>
    </location>
    <ligand>
        <name>L-glutamate</name>
        <dbReference type="ChEBI" id="CHEBI:29985"/>
    </ligand>
</feature>
<dbReference type="Proteomes" id="UP000694402">
    <property type="component" value="Unassembled WGS sequence"/>
</dbReference>
<dbReference type="PANTHER" id="PTHR18966">
    <property type="entry name" value="IONOTROPIC GLUTAMATE RECEPTOR"/>
    <property type="match status" value="1"/>
</dbReference>
<keyword evidence="11 23" id="KW-1015">Disulfide bond</keyword>
<organism evidence="28 29">
    <name type="scientific">Oncorhynchus tshawytscha</name>
    <name type="common">Chinook salmon</name>
    <name type="synonym">Salmo tshawytscha</name>
    <dbReference type="NCBI Taxonomy" id="74940"/>
    <lineage>
        <taxon>Eukaryota</taxon>
        <taxon>Metazoa</taxon>
        <taxon>Chordata</taxon>
        <taxon>Craniata</taxon>
        <taxon>Vertebrata</taxon>
        <taxon>Euteleostomi</taxon>
        <taxon>Actinopterygii</taxon>
        <taxon>Neopterygii</taxon>
        <taxon>Teleostei</taxon>
        <taxon>Protacanthopterygii</taxon>
        <taxon>Salmoniformes</taxon>
        <taxon>Salmonidae</taxon>
        <taxon>Salmoninae</taxon>
        <taxon>Oncorhynchus</taxon>
    </lineage>
</organism>
<reference evidence="28" key="2">
    <citation type="submission" date="2025-08" db="UniProtKB">
        <authorList>
            <consortium name="Ensembl"/>
        </authorList>
    </citation>
    <scope>IDENTIFICATION</scope>
</reference>
<evidence type="ECO:0000256" key="25">
    <source>
        <dbReference type="SAM" id="MobiDB-lite"/>
    </source>
</evidence>
<keyword evidence="12 24" id="KW-0675">Receptor</keyword>
<feature type="compositionally biased region" description="Basic residues" evidence="25">
    <location>
        <begin position="1224"/>
        <end position="1260"/>
    </location>
</feature>
<feature type="binding site" evidence="21">
    <location>
        <position position="574"/>
    </location>
    <ligand>
        <name>L-glutamate</name>
        <dbReference type="ChEBI" id="CHEBI:29985"/>
    </ligand>
</feature>
<evidence type="ECO:0000256" key="19">
    <source>
        <dbReference type="ARBA" id="ARBA00036239"/>
    </source>
</evidence>
<dbReference type="PRINTS" id="PR00177">
    <property type="entry name" value="NMDARECEPTOR"/>
</dbReference>
<dbReference type="FunFam" id="3.40.50.2300:FF:000020">
    <property type="entry name" value="Glutamate receptor ionotropic, NMDA 2B, putative"/>
    <property type="match status" value="1"/>
</dbReference>
<dbReference type="Gene3D" id="3.40.50.2300">
    <property type="match status" value="2"/>
</dbReference>
<feature type="region of interest" description="Disordered" evidence="25">
    <location>
        <begin position="1213"/>
        <end position="1357"/>
    </location>
</feature>
<comment type="similarity">
    <text evidence="24">Belongs to the glutamate-gated ion channel (TC 1.A.10.1) family.</text>
</comment>
<dbReference type="SUPFAM" id="SSF53850">
    <property type="entry name" value="Periplasmic binding protein-like II"/>
    <property type="match status" value="1"/>
</dbReference>
<dbReference type="Pfam" id="PF10565">
    <property type="entry name" value="NMDAR2_C"/>
    <property type="match status" value="2"/>
</dbReference>
<keyword evidence="16 24" id="KW-0407">Ion channel</keyword>
<dbReference type="InterPro" id="IPR019594">
    <property type="entry name" value="Glu/Gly-bd"/>
</dbReference>
<keyword evidence="5" id="KW-0106">Calcium</keyword>
<dbReference type="InterPro" id="IPR001508">
    <property type="entry name" value="Iono_Glu_rcpt_met"/>
</dbReference>
<comment type="function">
    <text evidence="24">Receptor for glutamate that functions as a ligand-gated ion channel in the central nervous system and plays an important role in excitatory synaptic transmission. L-glutamate acts as an excitatory neurotransmitter at many synapses in the central nervous system.</text>
</comment>
<evidence type="ECO:0000256" key="8">
    <source>
        <dbReference type="ARBA" id="ARBA00023018"/>
    </source>
</evidence>
<sequence length="1520" mass="166662">MWHRQQTKFEHFICWFADAVSTGASRGGGRLRGRVSIVKDGDWETKGTSATPTLPPQLRMVTLKGSSMGRLGWVLLTLPALLSQISVPAAAQKPPGLSVGVILGQTRPISDQDIIPVRQNDDPVELTVTTLRINQTDPKTVITQVCELLQKKPLHGLVFADGSDQEAISQILDFLSSQTSLPVLGVYGGSSMIMADKDVESTFFQFGASLMQEALLMMNIMEEYDWHIFSIVTSKFPGYQEFINVLRVTVDHSFVRWDLQSVVTLDAVDGDANSKAHIQLKRIQSPVILLYCSKEEARYILEEARSLGLTGSGYIWIVPSLTTGNPDFTPDIYPLGMISVSYNEMEYPLESRLRDGVGIIATAAVAMLREKGEVPEPQGNCYSQSEKGKTLPSALRGNMMHVTYEERDLSFTVDGYQANPKLSVIVLHPNRTWEKMGRWENGTLSLMFPVWPRYNSWGDEEADENHLSIVTLEEKPFVVVDNVDILTGTCMRNSVPCRKHVKDNSTEGGGSYIKQCCKGFCIDILKKIARNVKFTFDLYLVTNGKHGKKINNVWNGMVGEVIQKKAAMAVGSLTINEERSEVIDFSVPFVETGISVMVARSNGTVSPSAFLEPFSASVWVMMFVMLLLVTAVSVFLFEFVSPLGFNRNLAQGKDPHGPSFTVGKAVWLLWGLVFNNSVPVQNPKGTTSKFIVSVWAFFAVIFLASYTANLAAFMIQEEFVDQVTGLSDNKFQNPYAYSPPFRFGTVPNGSTERNIRKNYPDMHEYLVKYHQGGVQDALVSLKAGKLDAFIYDAAVLNYAAGRDDGCKLVTIGSGYIFATTGYGIALQKGSHWKRQVDLAILAIIGDGEMEELEAIWLTGICHNEKNEVMSSQLDIDNMAGVFYMLATAMGLSLITFISEHLFYWRLRYCFTGVCNGRPGLLFTISRGIWSCVHGVHIELKKKPPELDFSPQANMLHLLKSAKKITLSSSSPKRSPALLQPGIMNMMKGNSVVSLSPKGQGGLYSNTSTLQGFLGRHKDLLNNSSPGPYPGKPKPHPFSLNDVEVSVTADNGKPHPPGPAGPASKPRALWKKSVETLKQGPIPLSGPAGGPAPGSAGSASVPGHATMKSQRYLPEDPPHSDISECSSRPPPTWNPIWGGPGWGWGGSNPQKTDGSYDAPGGQRQTHCRSCLGKLSGYSGLYTVRSPQNRCDACIHLGNLYDISEDQLQYQTYSQAHAHSPNTHSPHAHSPHAHSPHAHSPHAHSPHAHSPHAHTHTQHTHPHSGGDMFTHYLPQSELGLVGEGDGLVSHYLPPAGTSPPGSHLSTQLSRQPSYENVPEKQQQQRRGGGRESERQQSQFRGFSLPDRDNSRDNNSFGLLEDSPYANVLTMRSDRPYSSSPLNHSLDPVLPLPLPLPRRSKSLYPDRPSHNPFLQGGGGTGQRGENSLAAAQRLAHGRSATDLYKQLVPLAMTLGNHHGHPHGNHQEFFYPVASETAVMSYVMAPPAVAAQQPIGYVTAPRASSAGGNRPRLYRRMPSIESDV</sequence>
<dbReference type="GO" id="GO:0017146">
    <property type="term" value="C:NMDA selective glutamate receptor complex"/>
    <property type="evidence" value="ECO:0007669"/>
    <property type="project" value="UniProtKB-ARBA"/>
</dbReference>
<dbReference type="GeneTree" id="ENSGT00940000156222"/>
<evidence type="ECO:0000256" key="1">
    <source>
        <dbReference type="ARBA" id="ARBA00022448"/>
    </source>
</evidence>
<keyword evidence="15 24" id="KW-1071">Ligand-gated ion channel</keyword>
<evidence type="ECO:0000256" key="18">
    <source>
        <dbReference type="ARBA" id="ARBA00034430"/>
    </source>
</evidence>
<keyword evidence="8 24" id="KW-0770">Synapse</keyword>
<evidence type="ECO:0000256" key="7">
    <source>
        <dbReference type="ARBA" id="ARBA00022989"/>
    </source>
</evidence>
<feature type="region of interest" description="Disordered" evidence="25">
    <location>
        <begin position="1016"/>
        <end position="1103"/>
    </location>
</feature>
<evidence type="ECO:0000259" key="26">
    <source>
        <dbReference type="SMART" id="SM00079"/>
    </source>
</evidence>
<evidence type="ECO:0000256" key="15">
    <source>
        <dbReference type="ARBA" id="ARBA00023286"/>
    </source>
</evidence>
<feature type="domain" description="Ionotropic glutamate receptor C-terminal" evidence="26">
    <location>
        <begin position="492"/>
        <end position="859"/>
    </location>
</feature>
<keyword evidence="10 24" id="KW-0472">Membrane</keyword>
<evidence type="ECO:0000256" key="4">
    <source>
        <dbReference type="ARBA" id="ARBA00022729"/>
    </source>
</evidence>
<evidence type="ECO:0000256" key="10">
    <source>
        <dbReference type="ARBA" id="ARBA00023136"/>
    </source>
</evidence>
<comment type="catalytic activity">
    <reaction evidence="19">
        <text>Na(+)(in) = Na(+)(out)</text>
        <dbReference type="Rhea" id="RHEA:34963"/>
        <dbReference type="ChEBI" id="CHEBI:29101"/>
    </reaction>
</comment>
<dbReference type="Ensembl" id="ENSOTST00005188648.1">
    <property type="protein sequence ID" value="ENSOTSP00005153119.1"/>
    <property type="gene ID" value="ENSOTSG00005073579.1"/>
</dbReference>
<dbReference type="SMART" id="SM00918">
    <property type="entry name" value="Lig_chan-Glu_bd"/>
    <property type="match status" value="1"/>
</dbReference>
<evidence type="ECO:0000313" key="29">
    <source>
        <dbReference type="Proteomes" id="UP000694402"/>
    </source>
</evidence>
<evidence type="ECO:0000256" key="5">
    <source>
        <dbReference type="ARBA" id="ARBA00022837"/>
    </source>
</evidence>
<feature type="transmembrane region" description="Helical" evidence="24">
    <location>
        <begin position="618"/>
        <end position="640"/>
    </location>
</feature>
<feature type="region of interest" description="Disordered" evidence="25">
    <location>
        <begin position="1374"/>
        <end position="1422"/>
    </location>
</feature>
<feature type="disulfide bond" evidence="23">
    <location>
        <begin position="806"/>
        <end position="861"/>
    </location>
</feature>
<dbReference type="SUPFAM" id="SSF53822">
    <property type="entry name" value="Periplasmic binding protein-like I"/>
    <property type="match status" value="1"/>
</dbReference>
<keyword evidence="3 24" id="KW-0812">Transmembrane</keyword>
<keyword evidence="14 24" id="KW-0628">Postsynaptic cell membrane</keyword>
<protein>
    <recommendedName>
        <fullName evidence="24">Glutamate receptor</fullName>
    </recommendedName>
</protein>
<evidence type="ECO:0000256" key="12">
    <source>
        <dbReference type="ARBA" id="ARBA00023170"/>
    </source>
</evidence>
<dbReference type="Pfam" id="PF01094">
    <property type="entry name" value="ANF_receptor"/>
    <property type="match status" value="1"/>
</dbReference>
<keyword evidence="2 24" id="KW-1003">Cell membrane</keyword>
<comment type="catalytic activity">
    <reaction evidence="18">
        <text>K(+)(in) = K(+)(out)</text>
        <dbReference type="Rhea" id="RHEA:29463"/>
        <dbReference type="ChEBI" id="CHEBI:29103"/>
    </reaction>
</comment>
<dbReference type="FunFam" id="3.40.190.10:FF:000007">
    <property type="entry name" value="Putative glutamate receptor ionotropic NMDA 2B"/>
    <property type="match status" value="1"/>
</dbReference>
<keyword evidence="6" id="KW-0460">Magnesium</keyword>
<proteinExistence type="inferred from homology"/>
<reference evidence="28" key="3">
    <citation type="submission" date="2025-09" db="UniProtKB">
        <authorList>
            <consortium name="Ensembl"/>
        </authorList>
    </citation>
    <scope>IDENTIFICATION</scope>
</reference>
<feature type="binding site" evidence="21">
    <location>
        <position position="579"/>
    </location>
    <ligand>
        <name>L-glutamate</name>
        <dbReference type="ChEBI" id="CHEBI:29985"/>
    </ligand>
</feature>
<keyword evidence="4" id="KW-0732">Signal</keyword>